<sequence>MRRKPRLSFQKPNGVTDATNAKAELLHPLYCNQKAVLTLCGLFVFVSAVSIKGCLLQVAQDAKKRKNISEDHPRCVAAVGFFNTTRPRETKAQCAFPASHLTEEGASKQEFNDNTKDIAAMKQSSEKNQKLITDLDAQSSASSDQISELSSKLGNLRRWQQMLSQRYRPCSTDIKNSEKTASDPERVRCEAKQYQEAVESHRTNSGPQTPVVYLQQDDRILKDYTMPT</sequence>
<proteinExistence type="predicted"/>
<organism evidence="2 3">
    <name type="scientific">Planoprotostelium fungivorum</name>
    <dbReference type="NCBI Taxonomy" id="1890364"/>
    <lineage>
        <taxon>Eukaryota</taxon>
        <taxon>Amoebozoa</taxon>
        <taxon>Evosea</taxon>
        <taxon>Variosea</taxon>
        <taxon>Cavosteliida</taxon>
        <taxon>Cavosteliaceae</taxon>
        <taxon>Planoprotostelium</taxon>
    </lineage>
</organism>
<dbReference type="Proteomes" id="UP000241769">
    <property type="component" value="Unassembled WGS sequence"/>
</dbReference>
<feature type="region of interest" description="Disordered" evidence="1">
    <location>
        <begin position="171"/>
        <end position="210"/>
    </location>
</feature>
<evidence type="ECO:0000313" key="2">
    <source>
        <dbReference type="EMBL" id="PRP77077.1"/>
    </source>
</evidence>
<dbReference type="AlphaFoldDB" id="A0A2P6MZE0"/>
<dbReference type="EMBL" id="MDYQ01000282">
    <property type="protein sequence ID" value="PRP77077.1"/>
    <property type="molecule type" value="Genomic_DNA"/>
</dbReference>
<feature type="compositionally biased region" description="Basic and acidic residues" evidence="1">
    <location>
        <begin position="175"/>
        <end position="202"/>
    </location>
</feature>
<reference evidence="2 3" key="1">
    <citation type="journal article" date="2018" name="Genome Biol. Evol.">
        <title>Multiple Roots of Fruiting Body Formation in Amoebozoa.</title>
        <authorList>
            <person name="Hillmann F."/>
            <person name="Forbes G."/>
            <person name="Novohradska S."/>
            <person name="Ferling I."/>
            <person name="Riege K."/>
            <person name="Groth M."/>
            <person name="Westermann M."/>
            <person name="Marz M."/>
            <person name="Spaller T."/>
            <person name="Winckler T."/>
            <person name="Schaap P."/>
            <person name="Glockner G."/>
        </authorList>
    </citation>
    <scope>NUCLEOTIDE SEQUENCE [LARGE SCALE GENOMIC DNA]</scope>
    <source>
        <strain evidence="2 3">Jena</strain>
    </source>
</reference>
<evidence type="ECO:0000313" key="3">
    <source>
        <dbReference type="Proteomes" id="UP000241769"/>
    </source>
</evidence>
<protein>
    <submittedName>
        <fullName evidence="2">Uncharacterized protein</fullName>
    </submittedName>
</protein>
<gene>
    <name evidence="2" type="ORF">PROFUN_14590</name>
</gene>
<comment type="caution">
    <text evidence="2">The sequence shown here is derived from an EMBL/GenBank/DDBJ whole genome shotgun (WGS) entry which is preliminary data.</text>
</comment>
<keyword evidence="3" id="KW-1185">Reference proteome</keyword>
<name>A0A2P6MZE0_9EUKA</name>
<evidence type="ECO:0000256" key="1">
    <source>
        <dbReference type="SAM" id="MobiDB-lite"/>
    </source>
</evidence>
<dbReference type="InParanoid" id="A0A2P6MZE0"/>
<accession>A0A2P6MZE0</accession>